<feature type="compositionally biased region" description="Acidic residues" evidence="11">
    <location>
        <begin position="313"/>
        <end position="330"/>
    </location>
</feature>
<feature type="region of interest" description="Disordered" evidence="11">
    <location>
        <begin position="769"/>
        <end position="809"/>
    </location>
</feature>
<sequence length="1217" mass="139311">MLNKPVSFFKSQVRSDPAGIFELVELVGNGTYGQVYKGRHVKTGQLAAIKVMDVTGDEEEEIKAEINMLKKYSHHRNIATYYGAFVKKNPPGIDDQLWLVMEFCGAGSVTDLIKNTKGNSLKEEWTAYICREILRGLTHLHQHKVIHRDIKGQNVLLTENAEVKLVDFGVSAQLDRTVGRRNTFIGTPYWMAPEVIACDENPDATYDFKSDLWSLGITAIEMAEGAPPLCDMHPMRALFLIPRNPAPRLKSKKWSKKFQSFIDSCLVKNHTQRPSTEQLLKHPFIRDLTNERQVRIQLKDHIDRTKKKRGERDETEYEYSGSEEEEEERDIGEPSSIINIPGESTLRRDFLRLQLANKERSEALRRQQLEQQQNEEHKRQLLAERQKRIEEQKEQRRRLEEQQRRERELRKQQEREQRRRYEEMEQLRREEERRHAEREQEYKRKQLEEQRQAERLQRQLQQERAYLVSLQQQQQQEPRPADKKQLYHYKDSVNPSDKPAWAKEMAHLVSVKSHGSSMTGSQSLHDQSSQGVSAFQESLSPHRPPMPRQNSDPTSETPMPPPRVTSREEKFDRSSWLRQEDEVPPKVRMRSLAAYLSNHLWLMVLHCCSNPDLRVSLETGLPRTSSGSSSSSSTPSSQGGSSERNRAQIKVDIDVLIVSVDSDHQDLTALAKELRELRSNEETNRPPVKVTDYSSSSEDSESSEEEEGEGGAHDGTVPVSDIPRIMPSAGQGVSETFGGMVGQEDAHEESYGNNSKDSTLMMREMFGERKRSGHAESNGFPGNANLPDLVQQSHSPLATPSEGPGRHSSLHAQDLHTVAEYGSGSKASFTPFVDPRVYQTSPTDDDNENSASALFADELLRQEQEQEQARLNEARKISVVNVNPTNIRPHSDTPEIRKYKKRFNSEILCAALWGVNLLVGTENGLMLLDRSGQGKVYNLINRRRFQQMDVLEGLNVLVTISGKKNKLRVYYLSWLRNRILHNDPEVEKKQGWITVGDLEGCVHYKVVKYERIKFLVIALKNAVEIYAWAPKPYHKFMAFKSFTDLQHKPQLVDLTVEEGQRLKVIYGSSVGFHVIDVDSGNPYDIYIPSHIQGSVTPHAIVVLPKTDGMEMLLCYEDEGVYVNTYGRITKDVVLQWGEMPTSVAYIHSNQIMGWGEKAIEIRSVETGHLDGVFMHKRAQRLKFLSERNDKVFFASVRSGGSSQVFFMTLNRNSMMNW</sequence>
<organism evidence="14 15">
    <name type="scientific">Astyanax mexicanus</name>
    <name type="common">Blind cave fish</name>
    <name type="synonym">Astyanax fasciatus mexicanus</name>
    <dbReference type="NCBI Taxonomy" id="7994"/>
    <lineage>
        <taxon>Eukaryota</taxon>
        <taxon>Metazoa</taxon>
        <taxon>Chordata</taxon>
        <taxon>Craniata</taxon>
        <taxon>Vertebrata</taxon>
        <taxon>Euteleostomi</taxon>
        <taxon>Actinopterygii</taxon>
        <taxon>Neopterygii</taxon>
        <taxon>Teleostei</taxon>
        <taxon>Ostariophysi</taxon>
        <taxon>Characiformes</taxon>
        <taxon>Characoidei</taxon>
        <taxon>Acestrorhamphidae</taxon>
        <taxon>Acestrorhamphinae</taxon>
        <taxon>Astyanax</taxon>
    </lineage>
</organism>
<dbReference type="SUPFAM" id="SSF56112">
    <property type="entry name" value="Protein kinase-like (PK-like)"/>
    <property type="match status" value="1"/>
</dbReference>
<comment type="similarity">
    <text evidence="1">Belongs to the protein kinase superfamily. STE Ser/Thr protein kinase family. STE20 subfamily.</text>
</comment>
<proteinExistence type="inferred from homology"/>
<dbReference type="Pfam" id="PF00780">
    <property type="entry name" value="CNH"/>
    <property type="match status" value="1"/>
</dbReference>
<evidence type="ECO:0000259" key="13">
    <source>
        <dbReference type="PROSITE" id="PS50219"/>
    </source>
</evidence>
<dbReference type="PROSITE" id="PS50011">
    <property type="entry name" value="PROTEIN_KINASE_DOM"/>
    <property type="match status" value="1"/>
</dbReference>
<feature type="compositionally biased region" description="Basic and acidic residues" evidence="11">
    <location>
        <begin position="391"/>
        <end position="457"/>
    </location>
</feature>
<dbReference type="GO" id="GO:0004674">
    <property type="term" value="F:protein serine/threonine kinase activity"/>
    <property type="evidence" value="ECO:0007669"/>
    <property type="project" value="UniProtKB-KW"/>
</dbReference>
<feature type="binding site" evidence="10">
    <location>
        <position position="50"/>
    </location>
    <ligand>
        <name>ATP</name>
        <dbReference type="ChEBI" id="CHEBI:30616"/>
    </ligand>
</feature>
<keyword evidence="7 10" id="KW-0067">ATP-binding</keyword>
<reference evidence="14" key="3">
    <citation type="submission" date="2025-08" db="UniProtKB">
        <authorList>
            <consortium name="Ensembl"/>
        </authorList>
    </citation>
    <scope>IDENTIFICATION</scope>
</reference>
<protein>
    <recommendedName>
        <fullName evidence="2">non-specific serine/threonine protein kinase</fullName>
        <ecNumber evidence="2">2.7.11.1</ecNumber>
    </recommendedName>
</protein>
<accession>W5K985</accession>
<dbReference type="PROSITE" id="PS50219">
    <property type="entry name" value="CNH"/>
    <property type="match status" value="1"/>
</dbReference>
<dbReference type="GO" id="GO:0005524">
    <property type="term" value="F:ATP binding"/>
    <property type="evidence" value="ECO:0007669"/>
    <property type="project" value="UniProtKB-UniRule"/>
</dbReference>
<feature type="compositionally biased region" description="Basic and acidic residues" evidence="11">
    <location>
        <begin position="479"/>
        <end position="491"/>
    </location>
</feature>
<dbReference type="SMART" id="SM00220">
    <property type="entry name" value="S_TKc"/>
    <property type="match status" value="1"/>
</dbReference>
<evidence type="ECO:0000256" key="10">
    <source>
        <dbReference type="PROSITE-ProRule" id="PRU10141"/>
    </source>
</evidence>
<dbReference type="InterPro" id="IPR051700">
    <property type="entry name" value="STE20_Ser-Thr_kinase"/>
</dbReference>
<feature type="compositionally biased region" description="Polar residues" evidence="11">
    <location>
        <begin position="548"/>
        <end position="557"/>
    </location>
</feature>
<dbReference type="Bgee" id="ENSAMXG00000003837">
    <property type="expression patterns" value="Expressed in pharyngeal gill and 14 other cell types or tissues"/>
</dbReference>
<evidence type="ECO:0000256" key="3">
    <source>
        <dbReference type="ARBA" id="ARBA00022527"/>
    </source>
</evidence>
<dbReference type="GO" id="GO:0005829">
    <property type="term" value="C:cytosol"/>
    <property type="evidence" value="ECO:0007669"/>
    <property type="project" value="TreeGrafter"/>
</dbReference>
<evidence type="ECO:0000256" key="8">
    <source>
        <dbReference type="ARBA" id="ARBA00047899"/>
    </source>
</evidence>
<evidence type="ECO:0000313" key="14">
    <source>
        <dbReference type="Ensembl" id="ENSAMXP00000004146.2"/>
    </source>
</evidence>
<evidence type="ECO:0000256" key="1">
    <source>
        <dbReference type="ARBA" id="ARBA00008874"/>
    </source>
</evidence>
<dbReference type="InterPro" id="IPR008271">
    <property type="entry name" value="Ser/Thr_kinase_AS"/>
</dbReference>
<feature type="domain" description="Protein kinase" evidence="12">
    <location>
        <begin position="21"/>
        <end position="285"/>
    </location>
</feature>
<dbReference type="FunFam" id="3.30.200.20:FF:000006">
    <property type="entry name" value="TRAF2 and NCK-interacting protein kinase isoform 4"/>
    <property type="match status" value="1"/>
</dbReference>
<dbReference type="PANTHER" id="PTHR47096">
    <property type="entry name" value="MISSHAPEN LIKE KINASE 1"/>
    <property type="match status" value="1"/>
</dbReference>
<reference evidence="15" key="2">
    <citation type="journal article" date="2014" name="Nat. Commun.">
        <title>The cavefish genome reveals candidate genes for eye loss.</title>
        <authorList>
            <person name="McGaugh S.E."/>
            <person name="Gross J.B."/>
            <person name="Aken B."/>
            <person name="Blin M."/>
            <person name="Borowsky R."/>
            <person name="Chalopin D."/>
            <person name="Hinaux H."/>
            <person name="Jeffery W.R."/>
            <person name="Keene A."/>
            <person name="Ma L."/>
            <person name="Minx P."/>
            <person name="Murphy D."/>
            <person name="O'Quin K.E."/>
            <person name="Retaux S."/>
            <person name="Rohner N."/>
            <person name="Searle S.M."/>
            <person name="Stahl B.A."/>
            <person name="Tabin C."/>
            <person name="Volff J.N."/>
            <person name="Yoshizawa M."/>
            <person name="Warren W.C."/>
        </authorList>
    </citation>
    <scope>NUCLEOTIDE SEQUENCE [LARGE SCALE GENOMIC DNA]</scope>
    <source>
        <strain evidence="15">female</strain>
    </source>
</reference>
<dbReference type="InterPro" id="IPR011009">
    <property type="entry name" value="Kinase-like_dom_sf"/>
</dbReference>
<evidence type="ECO:0000256" key="2">
    <source>
        <dbReference type="ARBA" id="ARBA00012513"/>
    </source>
</evidence>
<keyword evidence="4" id="KW-0808">Transferase</keyword>
<feature type="region of interest" description="Disordered" evidence="11">
    <location>
        <begin position="678"/>
        <end position="738"/>
    </location>
</feature>
<feature type="compositionally biased region" description="Low complexity" evidence="11">
    <location>
        <begin position="625"/>
        <end position="642"/>
    </location>
</feature>
<feature type="compositionally biased region" description="Polar residues" evidence="11">
    <location>
        <begin position="513"/>
        <end position="539"/>
    </location>
</feature>
<dbReference type="Gene3D" id="1.10.510.10">
    <property type="entry name" value="Transferase(Phosphotransferase) domain 1"/>
    <property type="match status" value="1"/>
</dbReference>
<evidence type="ECO:0000256" key="11">
    <source>
        <dbReference type="SAM" id="MobiDB-lite"/>
    </source>
</evidence>
<evidence type="ECO:0000256" key="7">
    <source>
        <dbReference type="ARBA" id="ARBA00022840"/>
    </source>
</evidence>
<dbReference type="InterPro" id="IPR000719">
    <property type="entry name" value="Prot_kinase_dom"/>
</dbReference>
<dbReference type="SMART" id="SM00036">
    <property type="entry name" value="CNH"/>
    <property type="match status" value="1"/>
</dbReference>
<evidence type="ECO:0000256" key="9">
    <source>
        <dbReference type="ARBA" id="ARBA00048679"/>
    </source>
</evidence>
<evidence type="ECO:0000256" key="4">
    <source>
        <dbReference type="ARBA" id="ARBA00022679"/>
    </source>
</evidence>
<feature type="region of interest" description="Disordered" evidence="11">
    <location>
        <begin position="512"/>
        <end position="578"/>
    </location>
</feature>
<comment type="catalytic activity">
    <reaction evidence="9">
        <text>L-seryl-[protein] + ATP = O-phospho-L-seryl-[protein] + ADP + H(+)</text>
        <dbReference type="Rhea" id="RHEA:17989"/>
        <dbReference type="Rhea" id="RHEA-COMP:9863"/>
        <dbReference type="Rhea" id="RHEA-COMP:11604"/>
        <dbReference type="ChEBI" id="CHEBI:15378"/>
        <dbReference type="ChEBI" id="CHEBI:29999"/>
        <dbReference type="ChEBI" id="CHEBI:30616"/>
        <dbReference type="ChEBI" id="CHEBI:83421"/>
        <dbReference type="ChEBI" id="CHEBI:456216"/>
        <dbReference type="EC" id="2.7.11.1"/>
    </reaction>
</comment>
<dbReference type="FunFam" id="1.10.510.10:FF:000003">
    <property type="entry name" value="TRAF2 and NCK-interacting protein kinase isoform 4"/>
    <property type="match status" value="1"/>
</dbReference>
<dbReference type="GeneTree" id="ENSGT00950000183196"/>
<dbReference type="Proteomes" id="UP000018467">
    <property type="component" value="Unassembled WGS sequence"/>
</dbReference>
<dbReference type="PROSITE" id="PS00108">
    <property type="entry name" value="PROTEIN_KINASE_ST"/>
    <property type="match status" value="1"/>
</dbReference>
<dbReference type="InterPro" id="IPR017441">
    <property type="entry name" value="Protein_kinase_ATP_BS"/>
</dbReference>
<comment type="catalytic activity">
    <reaction evidence="8">
        <text>L-threonyl-[protein] + ATP = O-phospho-L-threonyl-[protein] + ADP + H(+)</text>
        <dbReference type="Rhea" id="RHEA:46608"/>
        <dbReference type="Rhea" id="RHEA-COMP:11060"/>
        <dbReference type="Rhea" id="RHEA-COMP:11605"/>
        <dbReference type="ChEBI" id="CHEBI:15378"/>
        <dbReference type="ChEBI" id="CHEBI:30013"/>
        <dbReference type="ChEBI" id="CHEBI:30616"/>
        <dbReference type="ChEBI" id="CHEBI:61977"/>
        <dbReference type="ChEBI" id="CHEBI:456216"/>
        <dbReference type="EC" id="2.7.11.1"/>
    </reaction>
</comment>
<keyword evidence="3" id="KW-0723">Serine/threonine-protein kinase</keyword>
<keyword evidence="5 10" id="KW-0547">Nucleotide-binding</keyword>
<feature type="compositionally biased region" description="Acidic residues" evidence="11">
    <location>
        <begin position="698"/>
        <end position="709"/>
    </location>
</feature>
<feature type="compositionally biased region" description="Low complexity" evidence="11">
    <location>
        <begin position="458"/>
        <end position="476"/>
    </location>
</feature>
<evidence type="ECO:0000259" key="12">
    <source>
        <dbReference type="PROSITE" id="PS50011"/>
    </source>
</evidence>
<reference evidence="15" key="1">
    <citation type="submission" date="2013-03" db="EMBL/GenBank/DDBJ databases">
        <authorList>
            <person name="Jeffery W."/>
            <person name="Warren W."/>
            <person name="Wilson R.K."/>
        </authorList>
    </citation>
    <scope>NUCLEOTIDE SEQUENCE</scope>
    <source>
        <strain evidence="15">female</strain>
    </source>
</reference>
<dbReference type="HOGENOM" id="CLU_001831_2_0_1"/>
<name>W5K985_ASTMX</name>
<dbReference type="Gene3D" id="3.30.200.20">
    <property type="entry name" value="Phosphorylase Kinase, domain 1"/>
    <property type="match status" value="1"/>
</dbReference>
<feature type="region of interest" description="Disordered" evidence="11">
    <location>
        <begin position="391"/>
        <end position="498"/>
    </location>
</feature>
<dbReference type="InterPro" id="IPR001180">
    <property type="entry name" value="CNH_dom"/>
</dbReference>
<feature type="domain" description="CNH" evidence="13">
    <location>
        <begin position="904"/>
        <end position="1191"/>
    </location>
</feature>
<evidence type="ECO:0000256" key="6">
    <source>
        <dbReference type="ARBA" id="ARBA00022777"/>
    </source>
</evidence>
<dbReference type="InParanoid" id="W5K985"/>
<dbReference type="eggNOG" id="KOG0587">
    <property type="taxonomic scope" value="Eukaryota"/>
</dbReference>
<feature type="region of interest" description="Disordered" evidence="11">
    <location>
        <begin position="619"/>
        <end position="646"/>
    </location>
</feature>
<dbReference type="PROSITE" id="PS00107">
    <property type="entry name" value="PROTEIN_KINASE_ATP"/>
    <property type="match status" value="1"/>
</dbReference>
<dbReference type="EC" id="2.7.11.1" evidence="2"/>
<evidence type="ECO:0000256" key="5">
    <source>
        <dbReference type="ARBA" id="ARBA00022741"/>
    </source>
</evidence>
<dbReference type="AlphaFoldDB" id="W5K985"/>
<dbReference type="PANTHER" id="PTHR47096:SF1">
    <property type="entry name" value="MISSHAPEN LIKE KINASE 1"/>
    <property type="match status" value="1"/>
</dbReference>
<dbReference type="Ensembl" id="ENSAMXT00000004146.2">
    <property type="protein sequence ID" value="ENSAMXP00000004146.2"/>
    <property type="gene ID" value="ENSAMXG00000003837.2"/>
</dbReference>
<evidence type="ECO:0000313" key="15">
    <source>
        <dbReference type="Proteomes" id="UP000018467"/>
    </source>
</evidence>
<keyword evidence="15" id="KW-1185">Reference proteome</keyword>
<feature type="region of interest" description="Disordered" evidence="11">
    <location>
        <begin position="303"/>
        <end position="342"/>
    </location>
</feature>
<reference evidence="14" key="4">
    <citation type="submission" date="2025-09" db="UniProtKB">
        <authorList>
            <consortium name="Ensembl"/>
        </authorList>
    </citation>
    <scope>IDENTIFICATION</scope>
</reference>
<keyword evidence="6" id="KW-0418">Kinase</keyword>
<dbReference type="Pfam" id="PF00069">
    <property type="entry name" value="Pkinase"/>
    <property type="match status" value="1"/>
</dbReference>
<feature type="compositionally biased region" description="Basic and acidic residues" evidence="11">
    <location>
        <begin position="565"/>
        <end position="578"/>
    </location>
</feature>